<dbReference type="EMBL" id="WWBZ02000073">
    <property type="protein sequence ID" value="KAF4302075.1"/>
    <property type="molecule type" value="Genomic_DNA"/>
</dbReference>
<dbReference type="AlphaFoldDB" id="A0A8H4IIR4"/>
<protein>
    <submittedName>
        <fullName evidence="2">Uncharacterized protein</fullName>
    </submittedName>
</protein>
<sequence length="148" mass="15469">MHLINFTLLLFAGLAAAHPAPTRTTDPKATIAGCWNPVAPMNSSCVASDVPYCATHSPAGYYHHGLEECDWRTGSKGPGQESCQSQCYDFFQDTKCYNSVCNDSGGVNGTGTGPGVCFCDCGVTTDCYGQDDASKRSVGIAGLAVLEG</sequence>
<proteinExistence type="predicted"/>
<evidence type="ECO:0000256" key="1">
    <source>
        <dbReference type="SAM" id="SignalP"/>
    </source>
</evidence>
<accession>A0A8H4IIR4</accession>
<reference evidence="2" key="1">
    <citation type="submission" date="2020-04" db="EMBL/GenBank/DDBJ databases">
        <title>Genome Assembly and Annotation of Botryosphaeria dothidea sdau 11-99, a Latent Pathogen of Apple Fruit Ring Rot in China.</title>
        <authorList>
            <person name="Yu C."/>
            <person name="Diao Y."/>
            <person name="Lu Q."/>
            <person name="Zhao J."/>
            <person name="Cui S."/>
            <person name="Peng C."/>
            <person name="He B."/>
            <person name="Liu H."/>
        </authorList>
    </citation>
    <scope>NUCLEOTIDE SEQUENCE [LARGE SCALE GENOMIC DNA]</scope>
    <source>
        <strain evidence="2">Sdau11-99</strain>
    </source>
</reference>
<feature type="signal peptide" evidence="1">
    <location>
        <begin position="1"/>
        <end position="17"/>
    </location>
</feature>
<name>A0A8H4IIR4_9PEZI</name>
<evidence type="ECO:0000313" key="2">
    <source>
        <dbReference type="EMBL" id="KAF4302075.1"/>
    </source>
</evidence>
<evidence type="ECO:0000313" key="3">
    <source>
        <dbReference type="Proteomes" id="UP000572817"/>
    </source>
</evidence>
<organism evidence="2 3">
    <name type="scientific">Botryosphaeria dothidea</name>
    <dbReference type="NCBI Taxonomy" id="55169"/>
    <lineage>
        <taxon>Eukaryota</taxon>
        <taxon>Fungi</taxon>
        <taxon>Dikarya</taxon>
        <taxon>Ascomycota</taxon>
        <taxon>Pezizomycotina</taxon>
        <taxon>Dothideomycetes</taxon>
        <taxon>Dothideomycetes incertae sedis</taxon>
        <taxon>Botryosphaeriales</taxon>
        <taxon>Botryosphaeriaceae</taxon>
        <taxon>Botryosphaeria</taxon>
    </lineage>
</organism>
<feature type="chain" id="PRO_5034851291" evidence="1">
    <location>
        <begin position="18"/>
        <end position="148"/>
    </location>
</feature>
<dbReference type="Proteomes" id="UP000572817">
    <property type="component" value="Unassembled WGS sequence"/>
</dbReference>
<gene>
    <name evidence="2" type="ORF">GTA08_BOTSDO10410</name>
</gene>
<keyword evidence="1" id="KW-0732">Signal</keyword>
<comment type="caution">
    <text evidence="2">The sequence shown here is derived from an EMBL/GenBank/DDBJ whole genome shotgun (WGS) entry which is preliminary data.</text>
</comment>
<keyword evidence="3" id="KW-1185">Reference proteome</keyword>